<dbReference type="PROSITE" id="PS00028">
    <property type="entry name" value="ZINC_FINGER_C2H2_1"/>
    <property type="match status" value="1"/>
</dbReference>
<proteinExistence type="predicted"/>
<keyword evidence="5" id="KW-1185">Reference proteome</keyword>
<evidence type="ECO:0000256" key="1">
    <source>
        <dbReference type="PROSITE-ProRule" id="PRU00042"/>
    </source>
</evidence>
<reference evidence="4 5" key="1">
    <citation type="journal article" date="2017" name="Genome Announc.">
        <title>Genome sequence of the saprophytic ascomycete Epicoccum nigrum ICMP 19927 strain isolated from New Zealand.</title>
        <authorList>
            <person name="Fokin M."/>
            <person name="Fleetwood D."/>
            <person name="Weir B.S."/>
            <person name="Villas-Boas S.G."/>
        </authorList>
    </citation>
    <scope>NUCLEOTIDE SEQUENCE [LARGE SCALE GENOMIC DNA]</scope>
    <source>
        <strain evidence="4 5">ICMP 19927</strain>
    </source>
</reference>
<evidence type="ECO:0000313" key="4">
    <source>
        <dbReference type="EMBL" id="OSS43286.1"/>
    </source>
</evidence>
<feature type="region of interest" description="Disordered" evidence="2">
    <location>
        <begin position="31"/>
        <end position="51"/>
    </location>
</feature>
<dbReference type="AlphaFoldDB" id="A0A1Y2LHB5"/>
<dbReference type="PROSITE" id="PS50157">
    <property type="entry name" value="ZINC_FINGER_C2H2_2"/>
    <property type="match status" value="1"/>
</dbReference>
<sequence length="386" mass="41373">MPIHHDRFGNDIPYSAHTHVQTSLAYDCPPTLSPSPLASRDDPFSHTAGDDDYSGHAYTASDLAKGSLYADIYNMGYVDSAVPSDGAWPLSDIDLIGGDVAQYSQTSDPICDSVYMKDSTLSDVGSNPRKFCGLDGAGTQAVPLNLGVNVGGSYCNAFSPGWPLPRNLSCSIPESSYSGSTYDDWSSISPSLDAQMMPPPRCDSAGPCSSAIQIMDSHESVLLSFWDGSSPGSYAESSYSPMYGTPNLAWNVTHELQSPNMGTSSQPASVAAATIKSESRDVCARCSKQFAHSADLTRHMKTQHGMAGTGYRCAHPGCPKIHKIWLRLDSFKKHVRKQHHVENNAEVKSLVERSVTGEHGLPIAMTSLSISQVGSPASRVHHSVTL</sequence>
<keyword evidence="1" id="KW-0479">Metal-binding</keyword>
<dbReference type="STRING" id="105696.A0A1Y2LHB5"/>
<evidence type="ECO:0000313" key="5">
    <source>
        <dbReference type="Proteomes" id="UP000193240"/>
    </source>
</evidence>
<gene>
    <name evidence="4" type="ORF">B5807_12102</name>
</gene>
<dbReference type="Proteomes" id="UP000193240">
    <property type="component" value="Unassembled WGS sequence"/>
</dbReference>
<dbReference type="Gene3D" id="3.30.160.60">
    <property type="entry name" value="Classic Zinc Finger"/>
    <property type="match status" value="1"/>
</dbReference>
<keyword evidence="1" id="KW-0863">Zinc-finger</keyword>
<keyword evidence="1" id="KW-0862">Zinc</keyword>
<accession>A0A1Y2LHB5</accession>
<evidence type="ECO:0000256" key="2">
    <source>
        <dbReference type="SAM" id="MobiDB-lite"/>
    </source>
</evidence>
<protein>
    <recommendedName>
        <fullName evidence="3">C2H2-type domain-containing protein</fullName>
    </recommendedName>
</protein>
<organism evidence="4 5">
    <name type="scientific">Epicoccum nigrum</name>
    <name type="common">Soil fungus</name>
    <name type="synonym">Epicoccum purpurascens</name>
    <dbReference type="NCBI Taxonomy" id="105696"/>
    <lineage>
        <taxon>Eukaryota</taxon>
        <taxon>Fungi</taxon>
        <taxon>Dikarya</taxon>
        <taxon>Ascomycota</taxon>
        <taxon>Pezizomycotina</taxon>
        <taxon>Dothideomycetes</taxon>
        <taxon>Pleosporomycetidae</taxon>
        <taxon>Pleosporales</taxon>
        <taxon>Pleosporineae</taxon>
        <taxon>Didymellaceae</taxon>
        <taxon>Epicoccum</taxon>
    </lineage>
</organism>
<evidence type="ECO:0000259" key="3">
    <source>
        <dbReference type="PROSITE" id="PS50157"/>
    </source>
</evidence>
<name>A0A1Y2LHB5_EPING</name>
<dbReference type="InterPro" id="IPR013087">
    <property type="entry name" value="Znf_C2H2_type"/>
</dbReference>
<dbReference type="GO" id="GO:0008270">
    <property type="term" value="F:zinc ion binding"/>
    <property type="evidence" value="ECO:0007669"/>
    <property type="project" value="UniProtKB-KW"/>
</dbReference>
<dbReference type="EMBL" id="KZ107873">
    <property type="protein sequence ID" value="OSS43286.1"/>
    <property type="molecule type" value="Genomic_DNA"/>
</dbReference>
<dbReference type="InParanoid" id="A0A1Y2LHB5"/>
<feature type="domain" description="C2H2-type" evidence="3">
    <location>
        <begin position="281"/>
        <end position="304"/>
    </location>
</feature>